<evidence type="ECO:0000313" key="7">
    <source>
        <dbReference type="Proteomes" id="UP000186341"/>
    </source>
</evidence>
<dbReference type="InterPro" id="IPR013766">
    <property type="entry name" value="Thioredoxin_domain"/>
</dbReference>
<evidence type="ECO:0000259" key="5">
    <source>
        <dbReference type="PROSITE" id="PS51352"/>
    </source>
</evidence>
<dbReference type="PANTHER" id="PTHR43110:SF1">
    <property type="entry name" value="THIOL PEROXIDASE"/>
    <property type="match status" value="1"/>
</dbReference>
<evidence type="ECO:0000256" key="1">
    <source>
        <dbReference type="ARBA" id="ARBA00022559"/>
    </source>
</evidence>
<keyword evidence="4" id="KW-0676">Redox-active center</keyword>
<dbReference type="SUPFAM" id="SSF52833">
    <property type="entry name" value="Thioredoxin-like"/>
    <property type="match status" value="1"/>
</dbReference>
<gene>
    <name evidence="6" type="ORF">BO222_03185</name>
</gene>
<dbReference type="Pfam" id="PF08534">
    <property type="entry name" value="Redoxin"/>
    <property type="match status" value="1"/>
</dbReference>
<dbReference type="NCBIfam" id="NF001808">
    <property type="entry name" value="PRK00522.1"/>
    <property type="match status" value="1"/>
</dbReference>
<proteinExistence type="predicted"/>
<keyword evidence="1 6" id="KW-0575">Peroxidase</keyword>
<keyword evidence="7" id="KW-1185">Reference proteome</keyword>
<evidence type="ECO:0000313" key="6">
    <source>
        <dbReference type="EMBL" id="OLU41590.1"/>
    </source>
</evidence>
<evidence type="ECO:0000256" key="3">
    <source>
        <dbReference type="ARBA" id="ARBA00023157"/>
    </source>
</evidence>
<name>A0A1U7NHS0_9FIRM</name>
<evidence type="ECO:0000256" key="4">
    <source>
        <dbReference type="ARBA" id="ARBA00023284"/>
    </source>
</evidence>
<keyword evidence="2" id="KW-0049">Antioxidant</keyword>
<organism evidence="6 7">
    <name type="scientific">Ileibacterium valens</name>
    <dbReference type="NCBI Taxonomy" id="1862668"/>
    <lineage>
        <taxon>Bacteria</taxon>
        <taxon>Bacillati</taxon>
        <taxon>Bacillota</taxon>
        <taxon>Erysipelotrichia</taxon>
        <taxon>Erysipelotrichales</taxon>
        <taxon>Erysipelotrichaceae</taxon>
        <taxon>Ileibacterium</taxon>
    </lineage>
</organism>
<dbReference type="PANTHER" id="PTHR43110">
    <property type="entry name" value="THIOL PEROXIDASE"/>
    <property type="match status" value="1"/>
</dbReference>
<dbReference type="PROSITE" id="PS51352">
    <property type="entry name" value="THIOREDOXIN_2"/>
    <property type="match status" value="1"/>
</dbReference>
<sequence>MMITFLGNPVTLEGETLSVGDVMPDFTVVNTDLEEVKPMESKGKKIILSVPSVDTGVCSLELGKFLNFMKDQDEVEVVSVSEDLPFALARWNQEHDNAKILTTSDFKLDDFAKKTGTRMEENGLLCRAAFVTDEDGVLKYVEYVDEVSHEPNYDEVLKAAGLK</sequence>
<accession>A0A1U7NHS0</accession>
<dbReference type="Gene3D" id="3.40.30.10">
    <property type="entry name" value="Glutaredoxin"/>
    <property type="match status" value="1"/>
</dbReference>
<dbReference type="CDD" id="cd03014">
    <property type="entry name" value="PRX_Atyp2cys"/>
    <property type="match status" value="1"/>
</dbReference>
<keyword evidence="1 6" id="KW-0560">Oxidoreductase</keyword>
<dbReference type="InterPro" id="IPR036249">
    <property type="entry name" value="Thioredoxin-like_sf"/>
</dbReference>
<evidence type="ECO:0000256" key="2">
    <source>
        <dbReference type="ARBA" id="ARBA00022862"/>
    </source>
</evidence>
<dbReference type="InterPro" id="IPR013740">
    <property type="entry name" value="Redoxin"/>
</dbReference>
<comment type="caution">
    <text evidence="6">The sequence shown here is derived from an EMBL/GenBank/DDBJ whole genome shotgun (WGS) entry which is preliminary data.</text>
</comment>
<feature type="domain" description="Thioredoxin" evidence="5">
    <location>
        <begin position="17"/>
        <end position="163"/>
    </location>
</feature>
<dbReference type="InterPro" id="IPR050455">
    <property type="entry name" value="Tpx_Peroxidase_subfamily"/>
</dbReference>
<protein>
    <submittedName>
        <fullName evidence="6">Lipid hydroperoxide peroxidase</fullName>
    </submittedName>
</protein>
<dbReference type="InterPro" id="IPR002065">
    <property type="entry name" value="TPX"/>
</dbReference>
<dbReference type="EMBL" id="MPJW01000080">
    <property type="protein sequence ID" value="OLU41590.1"/>
    <property type="molecule type" value="Genomic_DNA"/>
</dbReference>
<keyword evidence="3" id="KW-1015">Disulfide bond</keyword>
<reference evidence="6 7" key="1">
    <citation type="submission" date="2016-11" db="EMBL/GenBank/DDBJ databases">
        <title>Description of two novel members of the family Erysipelotrichaceae: Ileibacterium lipovorans gen. nov., sp. nov. and Dubosiella newyorkensis, gen. nov., sp. nov.</title>
        <authorList>
            <person name="Cox L.M."/>
            <person name="Sohn J."/>
            <person name="Tyrrell K.L."/>
            <person name="Citron D.M."/>
            <person name="Lawson P.A."/>
            <person name="Patel N.B."/>
            <person name="Iizumi T."/>
            <person name="Perez-Perez G.I."/>
            <person name="Goldstein E.J."/>
            <person name="Blaser M.J."/>
        </authorList>
    </citation>
    <scope>NUCLEOTIDE SEQUENCE [LARGE SCALE GENOMIC DNA]</scope>
    <source>
        <strain evidence="6 7">NYU-BL-A3</strain>
    </source>
</reference>
<dbReference type="Proteomes" id="UP000186341">
    <property type="component" value="Unassembled WGS sequence"/>
</dbReference>
<dbReference type="AlphaFoldDB" id="A0A1U7NHS0"/>
<dbReference type="GO" id="GO:0008379">
    <property type="term" value="F:thioredoxin peroxidase activity"/>
    <property type="evidence" value="ECO:0007669"/>
    <property type="project" value="InterPro"/>
</dbReference>